<dbReference type="RefSeq" id="XP_002108924.1">
    <property type="nucleotide sequence ID" value="XM_002108888.1"/>
</dbReference>
<dbReference type="EMBL" id="DS985241">
    <property type="protein sequence ID" value="EDV29722.1"/>
    <property type="molecule type" value="Genomic_DNA"/>
</dbReference>
<dbReference type="InterPro" id="IPR019345">
    <property type="entry name" value="ARMET_C"/>
</dbReference>
<organism evidence="9 10">
    <name type="scientific">Trichoplax adhaerens</name>
    <name type="common">Trichoplax reptans</name>
    <dbReference type="NCBI Taxonomy" id="10228"/>
    <lineage>
        <taxon>Eukaryota</taxon>
        <taxon>Metazoa</taxon>
        <taxon>Placozoa</taxon>
        <taxon>Uniplacotomia</taxon>
        <taxon>Trichoplacea</taxon>
        <taxon>Trichoplacidae</taxon>
        <taxon>Trichoplax</taxon>
    </lineage>
</organism>
<keyword evidence="6" id="KW-1015">Disulfide bond</keyword>
<dbReference type="Pfam" id="PF10208">
    <property type="entry name" value="ARMET_C"/>
    <property type="match status" value="1"/>
</dbReference>
<dbReference type="GO" id="GO:0005509">
    <property type="term" value="F:calcium ion binding"/>
    <property type="evidence" value="ECO:0007669"/>
    <property type="project" value="InterPro"/>
</dbReference>
<evidence type="ECO:0000256" key="1">
    <source>
        <dbReference type="ARBA" id="ARBA00004613"/>
    </source>
</evidence>
<gene>
    <name evidence="9" type="ORF">TRIADDRAFT_37028</name>
</gene>
<dbReference type="eggNOG" id="KOG4154">
    <property type="taxonomic scope" value="Eukaryota"/>
</dbReference>
<dbReference type="Proteomes" id="UP000009022">
    <property type="component" value="Unassembled WGS sequence"/>
</dbReference>
<keyword evidence="4" id="KW-0964">Secreted</keyword>
<dbReference type="PANTHER" id="PTHR12990">
    <property type="entry name" value="ARMET-LIKE PROTEIN"/>
    <property type="match status" value="1"/>
</dbReference>
<dbReference type="HOGENOM" id="CLU_099080_1_0_1"/>
<comment type="similarity">
    <text evidence="2">Belongs to the ARMET family.</text>
</comment>
<dbReference type="PhylomeDB" id="B3RIB4"/>
<dbReference type="CTD" id="6749407"/>
<comment type="subcellular location">
    <subcellularLocation>
        <location evidence="1">Secreted</location>
    </subcellularLocation>
</comment>
<evidence type="ECO:0000256" key="4">
    <source>
        <dbReference type="ARBA" id="ARBA00022525"/>
    </source>
</evidence>
<dbReference type="FunFam" id="1.10.225.10:FF:000003">
    <property type="entry name" value="Mesencephalic astrocyte-derived neurotrophic factor"/>
    <property type="match status" value="1"/>
</dbReference>
<dbReference type="PANTHER" id="PTHR12990:SF5">
    <property type="entry name" value="MESENCEPHALIC ASTROCYTE-DERIVED NEUROTROPHIC FACTOR HOMOLOG"/>
    <property type="match status" value="1"/>
</dbReference>
<name>B3RIB4_TRIAD</name>
<feature type="non-terminal residue" evidence="9">
    <location>
        <position position="1"/>
    </location>
</feature>
<keyword evidence="5" id="KW-0732">Signal</keyword>
<evidence type="ECO:0000313" key="9">
    <source>
        <dbReference type="EMBL" id="EDV29722.1"/>
    </source>
</evidence>
<dbReference type="GO" id="GO:0005576">
    <property type="term" value="C:extracellular region"/>
    <property type="evidence" value="ECO:0007669"/>
    <property type="project" value="UniProtKB-SubCell"/>
</dbReference>
<evidence type="ECO:0000259" key="8">
    <source>
        <dbReference type="PROSITE" id="PS50222"/>
    </source>
</evidence>
<dbReference type="GeneID" id="6749407"/>
<evidence type="ECO:0000256" key="3">
    <source>
        <dbReference type="ARBA" id="ARBA00014267"/>
    </source>
</evidence>
<dbReference type="KEGG" id="tad:TRIADDRAFT_37028"/>
<dbReference type="Pfam" id="PF20145">
    <property type="entry name" value="ARMET_N"/>
    <property type="match status" value="1"/>
</dbReference>
<evidence type="ECO:0000256" key="6">
    <source>
        <dbReference type="ARBA" id="ARBA00023157"/>
    </source>
</evidence>
<dbReference type="OMA" id="EVCKGCA"/>
<dbReference type="PROSITE" id="PS50222">
    <property type="entry name" value="EF_HAND_2"/>
    <property type="match status" value="1"/>
</dbReference>
<dbReference type="InterPro" id="IPR045332">
    <property type="entry name" value="ARMET_N"/>
</dbReference>
<evidence type="ECO:0000256" key="7">
    <source>
        <dbReference type="ARBA" id="ARBA00032923"/>
    </source>
</evidence>
<dbReference type="InParanoid" id="B3RIB4"/>
<reference evidence="9 10" key="1">
    <citation type="journal article" date="2008" name="Nature">
        <title>The Trichoplax genome and the nature of placozoans.</title>
        <authorList>
            <person name="Srivastava M."/>
            <person name="Begovic E."/>
            <person name="Chapman J."/>
            <person name="Putnam N.H."/>
            <person name="Hellsten U."/>
            <person name="Kawashima T."/>
            <person name="Kuo A."/>
            <person name="Mitros T."/>
            <person name="Salamov A."/>
            <person name="Carpenter M.L."/>
            <person name="Signorovitch A.Y."/>
            <person name="Moreno M.A."/>
            <person name="Kamm K."/>
            <person name="Grimwood J."/>
            <person name="Schmutz J."/>
            <person name="Shapiro H."/>
            <person name="Grigoriev I.V."/>
            <person name="Buss L.W."/>
            <person name="Schierwater B."/>
            <person name="Dellaporta S.L."/>
            <person name="Rokhsar D.S."/>
        </authorList>
    </citation>
    <scope>NUCLEOTIDE SEQUENCE [LARGE SCALE GENOMIC DNA]</scope>
    <source>
        <strain evidence="9 10">Grell-BS-1999</strain>
    </source>
</reference>
<evidence type="ECO:0000256" key="2">
    <source>
        <dbReference type="ARBA" id="ARBA00005617"/>
    </source>
</evidence>
<dbReference type="InterPro" id="IPR002048">
    <property type="entry name" value="EF_hand_dom"/>
</dbReference>
<dbReference type="SUPFAM" id="SSF68906">
    <property type="entry name" value="SAP domain"/>
    <property type="match status" value="1"/>
</dbReference>
<protein>
    <recommendedName>
        <fullName evidence="3">Mesencephalic astrocyte-derived neurotrophic factor homolog</fullName>
    </recommendedName>
    <alternativeName>
        <fullName evidence="7">MANF/CDNF-like protein</fullName>
    </alternativeName>
</protein>
<accession>B3RIB4</accession>
<dbReference type="AlphaFoldDB" id="B3RIB4"/>
<dbReference type="InterPro" id="IPR036361">
    <property type="entry name" value="SAP_dom_sf"/>
</dbReference>
<keyword evidence="10" id="KW-1185">Reference proteome</keyword>
<sequence>VCIQFLKKFTETLTPSVKENVSLIEKEFIKTCGKASGKDNRFCYYLGGTSDAATKILNEITKPISYSIPTEKICEKLKKKDTQICELKYDKKIDLKNVNLKKLRVKDLKKILNNWDEDCKGCVEKTDFIKKIEDLKRKHVEL</sequence>
<evidence type="ECO:0000313" key="10">
    <source>
        <dbReference type="Proteomes" id="UP000009022"/>
    </source>
</evidence>
<proteinExistence type="inferred from homology"/>
<dbReference type="Gene3D" id="1.10.720.30">
    <property type="entry name" value="SAP domain"/>
    <property type="match status" value="1"/>
</dbReference>
<dbReference type="STRING" id="10228.B3RIB4"/>
<dbReference type="InterPro" id="IPR045333">
    <property type="entry name" value="ARMET-like"/>
</dbReference>
<dbReference type="Gene3D" id="1.10.225.10">
    <property type="entry name" value="Saposin-like"/>
    <property type="match status" value="1"/>
</dbReference>
<feature type="domain" description="EF-hand" evidence="8">
    <location>
        <begin position="103"/>
        <end position="138"/>
    </location>
</feature>
<evidence type="ECO:0000256" key="5">
    <source>
        <dbReference type="ARBA" id="ARBA00022729"/>
    </source>
</evidence>
<dbReference type="OrthoDB" id="5597848at2759"/>
<dbReference type="FunCoup" id="B3RIB4">
    <property type="interactions" value="1346"/>
</dbReference>